<reference evidence="7" key="1">
    <citation type="submission" date="2022-04" db="EMBL/GenBank/DDBJ databases">
        <title>Draft genome sequences of lactic acid bacteria (LAB) strains involved in meat spoilage.</title>
        <authorList>
            <person name="Palevich N."/>
        </authorList>
    </citation>
    <scope>NUCLEOTIDE SEQUENCE</scope>
    <source>
        <strain evidence="7">9-14</strain>
    </source>
</reference>
<feature type="transmembrane region" description="Helical" evidence="6">
    <location>
        <begin position="147"/>
        <end position="169"/>
    </location>
</feature>
<dbReference type="PANTHER" id="PTHR30250">
    <property type="entry name" value="PST FAMILY PREDICTED COLANIC ACID TRANSPORTER"/>
    <property type="match status" value="1"/>
</dbReference>
<sequence length="472" mass="54803">MNTKALSFIKNFSYSLISNVVALLISSLVILIIPKLIGIQSYGYWQLYLFYSSYIGFLHFGWSDGIYLRFGGYRYSDLNKKIFFSQFWMLFISQFILFLAIFFYSRYFVADSNKSFIILMTGICMLVSNTRIILVHILQSTNRIKEYAVTTMLDRISYFILIVGIVLLNQRNYEYMIVADILGKLFSLLYVSYLCKDIVFRSIKEFHWDIREMFINISVGIRLMFANIASILIIGIVRFSIEKQWDVATFGKISLTLSVSNLMMVFINAMGIIMFPILRRANKENLPTIYNTMRNMLMVMLLGILILYYPFKSILSVWLPQYADSLKYMALVFPMSLYEGKMSLLINTYLKTLRKEKLILKVNVLSVVLSLVTTIGTVFILKSLTLSVLSIVFLLAFRCIISELFLARYLNISVIKDISIENLLVVVFIYSGWVLQGKLGFIIYLVAFLLYLLCKKKEIHETINEIKNFAKK</sequence>
<feature type="transmembrane region" description="Helical" evidence="6">
    <location>
        <begin position="387"/>
        <end position="407"/>
    </location>
</feature>
<feature type="transmembrane region" description="Helical" evidence="6">
    <location>
        <begin position="116"/>
        <end position="135"/>
    </location>
</feature>
<comment type="caution">
    <text evidence="7">The sequence shown here is derived from an EMBL/GenBank/DDBJ whole genome shotgun (WGS) entry which is preliminary data.</text>
</comment>
<evidence type="ECO:0000256" key="1">
    <source>
        <dbReference type="ARBA" id="ARBA00004651"/>
    </source>
</evidence>
<feature type="transmembrane region" description="Helical" evidence="6">
    <location>
        <begin position="439"/>
        <end position="454"/>
    </location>
</feature>
<keyword evidence="3 6" id="KW-0812">Transmembrane</keyword>
<name>A0AAW8R790_CARDV</name>
<dbReference type="GO" id="GO:0005886">
    <property type="term" value="C:plasma membrane"/>
    <property type="evidence" value="ECO:0007669"/>
    <property type="project" value="UniProtKB-SubCell"/>
</dbReference>
<organism evidence="7 8">
    <name type="scientific">Carnobacterium divergens</name>
    <name type="common">Lactobacillus divergens</name>
    <dbReference type="NCBI Taxonomy" id="2748"/>
    <lineage>
        <taxon>Bacteria</taxon>
        <taxon>Bacillati</taxon>
        <taxon>Bacillota</taxon>
        <taxon>Bacilli</taxon>
        <taxon>Lactobacillales</taxon>
        <taxon>Carnobacteriaceae</taxon>
        <taxon>Carnobacterium</taxon>
    </lineage>
</organism>
<proteinExistence type="predicted"/>
<feature type="transmembrane region" description="Helical" evidence="6">
    <location>
        <begin position="214"/>
        <end position="241"/>
    </location>
</feature>
<feature type="transmembrane region" description="Helical" evidence="6">
    <location>
        <begin position="414"/>
        <end position="433"/>
    </location>
</feature>
<evidence type="ECO:0000256" key="6">
    <source>
        <dbReference type="SAM" id="Phobius"/>
    </source>
</evidence>
<evidence type="ECO:0000256" key="2">
    <source>
        <dbReference type="ARBA" id="ARBA00022475"/>
    </source>
</evidence>
<keyword evidence="2" id="KW-1003">Cell membrane</keyword>
<protein>
    <submittedName>
        <fullName evidence="7">Uncharacterized protein</fullName>
    </submittedName>
</protein>
<dbReference type="EMBL" id="JALRMR010000003">
    <property type="protein sequence ID" value="MDT1973545.1"/>
    <property type="molecule type" value="Genomic_DNA"/>
</dbReference>
<keyword evidence="5 6" id="KW-0472">Membrane</keyword>
<feature type="transmembrane region" description="Helical" evidence="6">
    <location>
        <begin position="299"/>
        <end position="319"/>
    </location>
</feature>
<feature type="transmembrane region" description="Helical" evidence="6">
    <location>
        <begin position="12"/>
        <end position="33"/>
    </location>
</feature>
<feature type="transmembrane region" description="Helical" evidence="6">
    <location>
        <begin position="83"/>
        <end position="104"/>
    </location>
</feature>
<feature type="transmembrane region" description="Helical" evidence="6">
    <location>
        <begin position="175"/>
        <end position="193"/>
    </location>
</feature>
<feature type="transmembrane region" description="Helical" evidence="6">
    <location>
        <begin position="331"/>
        <end position="350"/>
    </location>
</feature>
<gene>
    <name evidence="7" type="ORF">MX635_03950</name>
</gene>
<evidence type="ECO:0000313" key="7">
    <source>
        <dbReference type="EMBL" id="MDT1973545.1"/>
    </source>
</evidence>
<dbReference type="RefSeq" id="WP_311780098.1">
    <property type="nucleotide sequence ID" value="NZ_JALRMR010000003.1"/>
</dbReference>
<accession>A0AAW8R790</accession>
<feature type="transmembrane region" description="Helical" evidence="6">
    <location>
        <begin position="362"/>
        <end position="381"/>
    </location>
</feature>
<evidence type="ECO:0000256" key="3">
    <source>
        <dbReference type="ARBA" id="ARBA00022692"/>
    </source>
</evidence>
<feature type="transmembrane region" description="Helical" evidence="6">
    <location>
        <begin position="45"/>
        <end position="62"/>
    </location>
</feature>
<feature type="transmembrane region" description="Helical" evidence="6">
    <location>
        <begin position="253"/>
        <end position="278"/>
    </location>
</feature>
<evidence type="ECO:0000256" key="4">
    <source>
        <dbReference type="ARBA" id="ARBA00022989"/>
    </source>
</evidence>
<dbReference type="Proteomes" id="UP001249945">
    <property type="component" value="Unassembled WGS sequence"/>
</dbReference>
<dbReference type="InterPro" id="IPR050833">
    <property type="entry name" value="Poly_Biosynth_Transport"/>
</dbReference>
<comment type="subcellular location">
    <subcellularLocation>
        <location evidence="1">Cell membrane</location>
        <topology evidence="1">Multi-pass membrane protein</topology>
    </subcellularLocation>
</comment>
<evidence type="ECO:0000256" key="5">
    <source>
        <dbReference type="ARBA" id="ARBA00023136"/>
    </source>
</evidence>
<dbReference type="AlphaFoldDB" id="A0AAW8R790"/>
<dbReference type="PANTHER" id="PTHR30250:SF11">
    <property type="entry name" value="O-ANTIGEN TRANSPORTER-RELATED"/>
    <property type="match status" value="1"/>
</dbReference>
<keyword evidence="4 6" id="KW-1133">Transmembrane helix</keyword>
<evidence type="ECO:0000313" key="8">
    <source>
        <dbReference type="Proteomes" id="UP001249945"/>
    </source>
</evidence>